<proteinExistence type="predicted"/>
<dbReference type="Proteomes" id="UP000805193">
    <property type="component" value="Unassembled WGS sequence"/>
</dbReference>
<reference evidence="1 2" key="1">
    <citation type="journal article" date="2020" name="Cell">
        <title>Large-Scale Comparative Analyses of Tick Genomes Elucidate Their Genetic Diversity and Vector Capacities.</title>
        <authorList>
            <consortium name="Tick Genome and Microbiome Consortium (TIGMIC)"/>
            <person name="Jia N."/>
            <person name="Wang J."/>
            <person name="Shi W."/>
            <person name="Du L."/>
            <person name="Sun Y."/>
            <person name="Zhan W."/>
            <person name="Jiang J.F."/>
            <person name="Wang Q."/>
            <person name="Zhang B."/>
            <person name="Ji P."/>
            <person name="Bell-Sakyi L."/>
            <person name="Cui X.M."/>
            <person name="Yuan T.T."/>
            <person name="Jiang B.G."/>
            <person name="Yang W.F."/>
            <person name="Lam T.T."/>
            <person name="Chang Q.C."/>
            <person name="Ding S.J."/>
            <person name="Wang X.J."/>
            <person name="Zhu J.G."/>
            <person name="Ruan X.D."/>
            <person name="Zhao L."/>
            <person name="Wei J.T."/>
            <person name="Ye R.Z."/>
            <person name="Que T.C."/>
            <person name="Du C.H."/>
            <person name="Zhou Y.H."/>
            <person name="Cheng J.X."/>
            <person name="Dai P.F."/>
            <person name="Guo W.B."/>
            <person name="Han X.H."/>
            <person name="Huang E.J."/>
            <person name="Li L.F."/>
            <person name="Wei W."/>
            <person name="Gao Y.C."/>
            <person name="Liu J.Z."/>
            <person name="Shao H.Z."/>
            <person name="Wang X."/>
            <person name="Wang C.C."/>
            <person name="Yang T.C."/>
            <person name="Huo Q.B."/>
            <person name="Li W."/>
            <person name="Chen H.Y."/>
            <person name="Chen S.E."/>
            <person name="Zhou L.G."/>
            <person name="Ni X.B."/>
            <person name="Tian J.H."/>
            <person name="Sheng Y."/>
            <person name="Liu T."/>
            <person name="Pan Y.S."/>
            <person name="Xia L.Y."/>
            <person name="Li J."/>
            <person name="Zhao F."/>
            <person name="Cao W.C."/>
        </authorList>
    </citation>
    <scope>NUCLEOTIDE SEQUENCE [LARGE SCALE GENOMIC DNA]</scope>
    <source>
        <strain evidence="1">Iper-2018</strain>
    </source>
</reference>
<keyword evidence="2" id="KW-1185">Reference proteome</keyword>
<gene>
    <name evidence="1" type="ORF">HPB47_025013</name>
</gene>
<organism evidence="1 2">
    <name type="scientific">Ixodes persulcatus</name>
    <name type="common">Taiga tick</name>
    <dbReference type="NCBI Taxonomy" id="34615"/>
    <lineage>
        <taxon>Eukaryota</taxon>
        <taxon>Metazoa</taxon>
        <taxon>Ecdysozoa</taxon>
        <taxon>Arthropoda</taxon>
        <taxon>Chelicerata</taxon>
        <taxon>Arachnida</taxon>
        <taxon>Acari</taxon>
        <taxon>Parasitiformes</taxon>
        <taxon>Ixodida</taxon>
        <taxon>Ixodoidea</taxon>
        <taxon>Ixodidae</taxon>
        <taxon>Ixodinae</taxon>
        <taxon>Ixodes</taxon>
    </lineage>
</organism>
<accession>A0AC60Q2N1</accession>
<evidence type="ECO:0000313" key="2">
    <source>
        <dbReference type="Proteomes" id="UP000805193"/>
    </source>
</evidence>
<dbReference type="EMBL" id="JABSTQ010009574">
    <property type="protein sequence ID" value="KAG0427976.1"/>
    <property type="molecule type" value="Genomic_DNA"/>
</dbReference>
<protein>
    <submittedName>
        <fullName evidence="1">Uncharacterized protein</fullName>
    </submittedName>
</protein>
<name>A0AC60Q2N1_IXOPE</name>
<evidence type="ECO:0000313" key="1">
    <source>
        <dbReference type="EMBL" id="KAG0427976.1"/>
    </source>
</evidence>
<comment type="caution">
    <text evidence="1">The sequence shown here is derived from an EMBL/GenBank/DDBJ whole genome shotgun (WGS) entry which is preliminary data.</text>
</comment>
<sequence length="515" mass="57289">MLLRTAALLLSLVAGSSVSGGPVHVPSAPRAVALARWSQAAYDQMANVSCAFFANDRECGDLRRLRKEDVNLYAASRRAEDGHRRLSAVLPDEALNGAGSHDAVLVLDPFPEAGFGHLVAVFFVDLGWTQLQCQVNGGYRLEQGECLSIALKDRCQNLLGGHGGYRGRSLVRRCEIHFLPLVHLEDEEPHQSKQRLRCRPDVAGFAPCPELRPQNETDFLLCNPVRVNTQRCSTTQEMALTRCRLFETCDQALLLSGGWDRLSSPVAGGLANLRDVYAMLTRFGFKSNNVRAFYANGADGRYVSGDTDDILYPSALKLALRYHLQRLCLTSHCADSLFVYLNSPTFSDGSSLLWDVDGNGQADEEEIYSIRELLFDLKNCSAKQVVVVADQNFSGELARAFARSKHHGNVLFFGSSQKDEYSWRSELTRHWTAYDHSHACVRDVQEEAASKVPSSSPVTYDGSQRSIQKTIFGAPCDVFPPYSQEELEELHFGCQNIPPSVWRRRPTTTSRLGRH</sequence>